<comment type="caution">
    <text evidence="2">The sequence shown here is derived from an EMBL/GenBank/DDBJ whole genome shotgun (WGS) entry which is preliminary data.</text>
</comment>
<dbReference type="RefSeq" id="WP_211682757.1">
    <property type="nucleotide sequence ID" value="NZ_JAGRQH010000008.1"/>
</dbReference>
<dbReference type="InterPro" id="IPR015168">
    <property type="entry name" value="SsuA/THI5"/>
</dbReference>
<dbReference type="PANTHER" id="PTHR30024">
    <property type="entry name" value="ALIPHATIC SULFONATES-BINDING PROTEIN-RELATED"/>
    <property type="match status" value="1"/>
</dbReference>
<dbReference type="SUPFAM" id="SSF53850">
    <property type="entry name" value="Periplasmic binding protein-like II"/>
    <property type="match status" value="1"/>
</dbReference>
<feature type="domain" description="SsuA/THI5-like" evidence="1">
    <location>
        <begin position="76"/>
        <end position="259"/>
    </location>
</feature>
<reference evidence="2 3" key="1">
    <citation type="submission" date="2021-04" db="EMBL/GenBank/DDBJ databases">
        <title>The complete genome sequence of Neokomagataea sp. TBRC 2177.</title>
        <authorList>
            <person name="Charoenyingcharoen P."/>
            <person name="Yukphan P."/>
        </authorList>
    </citation>
    <scope>NUCLEOTIDE SEQUENCE [LARGE SCALE GENOMIC DNA]</scope>
    <source>
        <strain evidence="2 3">TBRC 2177</strain>
    </source>
</reference>
<evidence type="ECO:0000259" key="1">
    <source>
        <dbReference type="Pfam" id="PF09084"/>
    </source>
</evidence>
<gene>
    <name evidence="2" type="ORF">KB213_10055</name>
</gene>
<accession>A0ABS5EA74</accession>
<protein>
    <submittedName>
        <fullName evidence="2">ABC transporter substrate-binding protein</fullName>
    </submittedName>
</protein>
<name>A0ABS5EA74_9PROT</name>
<dbReference type="Pfam" id="PF09084">
    <property type="entry name" value="NMT1"/>
    <property type="match status" value="1"/>
</dbReference>
<keyword evidence="3" id="KW-1185">Reference proteome</keyword>
<evidence type="ECO:0000313" key="3">
    <source>
        <dbReference type="Proteomes" id="UP000677812"/>
    </source>
</evidence>
<dbReference type="PANTHER" id="PTHR30024:SF42">
    <property type="entry name" value="ALIPHATIC SULFONATES-BINDING PROTEIN-RELATED"/>
    <property type="match status" value="1"/>
</dbReference>
<dbReference type="EMBL" id="JAGRQH010000008">
    <property type="protein sequence ID" value="MBR0560393.1"/>
    <property type="molecule type" value="Genomic_DNA"/>
</dbReference>
<evidence type="ECO:0000313" key="2">
    <source>
        <dbReference type="EMBL" id="MBR0560393.1"/>
    </source>
</evidence>
<proteinExistence type="predicted"/>
<organism evidence="2 3">
    <name type="scientific">Neokomagataea anthophila</name>
    <dbReference type="NCBI Taxonomy" id="2826925"/>
    <lineage>
        <taxon>Bacteria</taxon>
        <taxon>Pseudomonadati</taxon>
        <taxon>Pseudomonadota</taxon>
        <taxon>Alphaproteobacteria</taxon>
        <taxon>Acetobacterales</taxon>
        <taxon>Acetobacteraceae</taxon>
        <taxon>Neokomagataea</taxon>
    </lineage>
</organism>
<dbReference type="Proteomes" id="UP000677812">
    <property type="component" value="Unassembled WGS sequence"/>
</dbReference>
<sequence length="337" mass="36851">MNKLTIKRRELSCLLVAPFVLRKAWARGADPAKERVLRYQGWAGTVLAAELAEALGYLGALRLQWVGNTASGPVDLQAATTGDTEFASAFNGPIMKMIGAGAPVKAVYAYGGTAPHECSGIIVPEASSIRNPRDLIGRSVAINTLRAQQECFVDQYLVAAGLTAREIEQVTLVSVPPPLVEAALRHKRVDAAVLSTFFRDTALARGGLRELSTDIALYGSSNMDSVILRESYIREHPDDAAHFVQASARAIRWMQVTPRAEVTALMTRIIQSRKRGESILPTQFWQNASVITPGGYMTEQDFSRFQSWYGWRGDTRTASLNAKTLFTNAFNPYAEGA</sequence>
<dbReference type="Gene3D" id="3.40.190.10">
    <property type="entry name" value="Periplasmic binding protein-like II"/>
    <property type="match status" value="2"/>
</dbReference>